<proteinExistence type="predicted"/>
<comment type="caution">
    <text evidence="1">The sequence shown here is derived from an EMBL/GenBank/DDBJ whole genome shotgun (WGS) entry which is preliminary data.</text>
</comment>
<keyword evidence="1" id="KW-0808">Transferase</keyword>
<dbReference type="Pfam" id="PF06962">
    <property type="entry name" value="rRNA_methylase"/>
    <property type="match status" value="1"/>
</dbReference>
<dbReference type="Proteomes" id="UP000783742">
    <property type="component" value="Unassembled WGS sequence"/>
</dbReference>
<accession>A0ABS6FGS5</accession>
<protein>
    <submittedName>
        <fullName evidence="1">Class I SAM-dependent methyltransferase</fullName>
    </submittedName>
</protein>
<reference evidence="1 2" key="1">
    <citation type="submission" date="2021-06" db="EMBL/GenBank/DDBJ databases">
        <authorList>
            <person name="Sun Q."/>
            <person name="Li D."/>
        </authorList>
    </citation>
    <scope>NUCLEOTIDE SEQUENCE [LARGE SCALE GENOMIC DNA]</scope>
    <source>
        <strain evidence="1 2">MSJ-1</strain>
    </source>
</reference>
<dbReference type="EMBL" id="JAHLQO010000003">
    <property type="protein sequence ID" value="MBU5669169.1"/>
    <property type="molecule type" value="Genomic_DNA"/>
</dbReference>
<dbReference type="InterPro" id="IPR010719">
    <property type="entry name" value="MnmM_MeTrfase"/>
</dbReference>
<keyword evidence="2" id="KW-1185">Reference proteome</keyword>
<dbReference type="RefSeq" id="WP_216549015.1">
    <property type="nucleotide sequence ID" value="NZ_JAHLQO010000003.1"/>
</dbReference>
<evidence type="ECO:0000313" key="1">
    <source>
        <dbReference type="EMBL" id="MBU5669169.1"/>
    </source>
</evidence>
<sequence length="184" mass="21098">MIVKDKYFQIVDEVLKNDFSGKIAIDATIGNGHDTLKLLEVVGENGFVYGFDIQEMAINNTEKIISKKYNNYKLFLESHENIDLIESCDLIIYNLGYLPGSDKNKMTLAKSTLISLGKALKILNDKGIIIVVSYLGHENSKEEREAVDEFMKNINQKEFKVEKREFYNQKHNPPITYLIEKIGE</sequence>
<evidence type="ECO:0000313" key="2">
    <source>
        <dbReference type="Proteomes" id="UP000783742"/>
    </source>
</evidence>
<name>A0ABS6FGS5_9FIRM</name>
<gene>
    <name evidence="1" type="ORF">KQI68_04850</name>
</gene>
<dbReference type="GO" id="GO:0032259">
    <property type="term" value="P:methylation"/>
    <property type="evidence" value="ECO:0007669"/>
    <property type="project" value="UniProtKB-KW"/>
</dbReference>
<keyword evidence="1" id="KW-0489">Methyltransferase</keyword>
<dbReference type="PANTHER" id="PTHR35276:SF1">
    <property type="entry name" value="TRNA (MNM(5)S(2)U34)-METHYLTRANSFERASE, CHLOROPLASTIC"/>
    <property type="match status" value="1"/>
</dbReference>
<dbReference type="PANTHER" id="PTHR35276">
    <property type="entry name" value="S-ADENOSYL-L-METHIONINE-DEPENDENT METHYLTRANSFERASES SUPERFAMILY PROTEIN"/>
    <property type="match status" value="1"/>
</dbReference>
<dbReference type="GO" id="GO:0008168">
    <property type="term" value="F:methyltransferase activity"/>
    <property type="evidence" value="ECO:0007669"/>
    <property type="project" value="UniProtKB-KW"/>
</dbReference>
<organism evidence="1 2">
    <name type="scientific">Peptoniphilus ovalis</name>
    <dbReference type="NCBI Taxonomy" id="2841503"/>
    <lineage>
        <taxon>Bacteria</taxon>
        <taxon>Bacillati</taxon>
        <taxon>Bacillota</taxon>
        <taxon>Tissierellia</taxon>
        <taxon>Tissierellales</taxon>
        <taxon>Peptoniphilaceae</taxon>
        <taxon>Peptoniphilus</taxon>
    </lineage>
</organism>